<proteinExistence type="predicted"/>
<dbReference type="Proteomes" id="UP000183407">
    <property type="component" value="Unassembled WGS sequence"/>
</dbReference>
<evidence type="ECO:0000256" key="1">
    <source>
        <dbReference type="SAM" id="MobiDB-lite"/>
    </source>
</evidence>
<name>A0A1H4ITZ5_RHOJO</name>
<sequence length="74" mass="7891">MAPSTGEPGREWFGSSGVIDSLHVGDSQETTYARNARVALDQPLSSEIPTVELLVEQTDGGEKTRAKENEASGE</sequence>
<evidence type="ECO:0000313" key="2">
    <source>
        <dbReference type="EMBL" id="SEB37560.1"/>
    </source>
</evidence>
<dbReference type="EMBL" id="FNTL01000002">
    <property type="protein sequence ID" value="SEB37560.1"/>
    <property type="molecule type" value="Genomic_DNA"/>
</dbReference>
<dbReference type="AlphaFoldDB" id="A0A1H4ITZ5"/>
<accession>A0A1H4ITZ5</accession>
<feature type="region of interest" description="Disordered" evidence="1">
    <location>
        <begin position="55"/>
        <end position="74"/>
    </location>
</feature>
<reference evidence="3" key="1">
    <citation type="submission" date="2016-10" db="EMBL/GenBank/DDBJ databases">
        <authorList>
            <person name="Varghese N."/>
        </authorList>
    </citation>
    <scope>NUCLEOTIDE SEQUENCE [LARGE SCALE GENOMIC DNA]</scope>
    <source>
        <strain evidence="3">DSM 44719</strain>
    </source>
</reference>
<organism evidence="2 3">
    <name type="scientific">Rhodococcus jostii</name>
    <dbReference type="NCBI Taxonomy" id="132919"/>
    <lineage>
        <taxon>Bacteria</taxon>
        <taxon>Bacillati</taxon>
        <taxon>Actinomycetota</taxon>
        <taxon>Actinomycetes</taxon>
        <taxon>Mycobacteriales</taxon>
        <taxon>Nocardiaceae</taxon>
        <taxon>Rhodococcus</taxon>
    </lineage>
</organism>
<dbReference type="RefSeq" id="WP_073358008.1">
    <property type="nucleotide sequence ID" value="NZ_FNTL01000002.1"/>
</dbReference>
<evidence type="ECO:0000313" key="3">
    <source>
        <dbReference type="Proteomes" id="UP000183407"/>
    </source>
</evidence>
<feature type="compositionally biased region" description="Basic and acidic residues" evidence="1">
    <location>
        <begin position="60"/>
        <end position="74"/>
    </location>
</feature>
<protein>
    <submittedName>
        <fullName evidence="2">Uncharacterized protein</fullName>
    </submittedName>
</protein>
<gene>
    <name evidence="2" type="ORF">SAMN04490220_0522</name>
</gene>